<proteinExistence type="predicted"/>
<evidence type="ECO:0000256" key="2">
    <source>
        <dbReference type="SAM" id="SignalP"/>
    </source>
</evidence>
<dbReference type="AlphaFoldDB" id="A0A5E4R3W8"/>
<reference evidence="3 4" key="1">
    <citation type="submission" date="2017-07" db="EMBL/GenBank/DDBJ databases">
        <authorList>
            <person name="Talla V."/>
            <person name="Backstrom N."/>
        </authorList>
    </citation>
    <scope>NUCLEOTIDE SEQUENCE [LARGE SCALE GENOMIC DNA]</scope>
</reference>
<dbReference type="Proteomes" id="UP000324832">
    <property type="component" value="Unassembled WGS sequence"/>
</dbReference>
<organism evidence="3 4">
    <name type="scientific">Leptidea sinapis</name>
    <dbReference type="NCBI Taxonomy" id="189913"/>
    <lineage>
        <taxon>Eukaryota</taxon>
        <taxon>Metazoa</taxon>
        <taxon>Ecdysozoa</taxon>
        <taxon>Arthropoda</taxon>
        <taxon>Hexapoda</taxon>
        <taxon>Insecta</taxon>
        <taxon>Pterygota</taxon>
        <taxon>Neoptera</taxon>
        <taxon>Endopterygota</taxon>
        <taxon>Lepidoptera</taxon>
        <taxon>Glossata</taxon>
        <taxon>Ditrysia</taxon>
        <taxon>Papilionoidea</taxon>
        <taxon>Pieridae</taxon>
        <taxon>Dismorphiinae</taxon>
        <taxon>Leptidea</taxon>
    </lineage>
</organism>
<feature type="region of interest" description="Disordered" evidence="1">
    <location>
        <begin position="32"/>
        <end position="53"/>
    </location>
</feature>
<evidence type="ECO:0000313" key="3">
    <source>
        <dbReference type="EMBL" id="VVD05056.1"/>
    </source>
</evidence>
<name>A0A5E4R3W8_9NEOP</name>
<feature type="compositionally biased region" description="Polar residues" evidence="1">
    <location>
        <begin position="148"/>
        <end position="165"/>
    </location>
</feature>
<feature type="region of interest" description="Disordered" evidence="1">
    <location>
        <begin position="133"/>
        <end position="166"/>
    </location>
</feature>
<evidence type="ECO:0000256" key="1">
    <source>
        <dbReference type="SAM" id="MobiDB-lite"/>
    </source>
</evidence>
<dbReference type="EMBL" id="FZQP02006926">
    <property type="protein sequence ID" value="VVD05056.1"/>
    <property type="molecule type" value="Genomic_DNA"/>
</dbReference>
<gene>
    <name evidence="3" type="ORF">LSINAPIS_LOCUS14674</name>
</gene>
<protein>
    <submittedName>
        <fullName evidence="3">Uncharacterized protein</fullName>
    </submittedName>
</protein>
<sequence length="416" mass="47044">MYIIKVLTAVLLVTVVNAEKKIELEDIEEDNLKSEREKDFEKSGNHVQGPSGGSGLGVIPLEYVKNGYLRYYEAQTAQPRYVQQYAVTEAPERPPSGEPHGYGQTQPAMVGYLSNIPMQLYFVPQFYNEPAEQASNSQHAAQYRPAQSGYSNSPDDTQHHNNNVVPTFVAPTGNTYPQQYSTPVGYFSYNQPHLPSAHASVTPVIAYPNAQYPSPIPTPPIKSYPENTQFADTNNVDDDKYVQHVQHQEYPRYYNSRVPSREEYDYRGTVNKLPHPNPLLLNPQPPHLSHIPKALPIYRPLTKPIYAAGGALIANTFTPRPNEAYGVPFKRRPNSLLDSYVPSSLQLEYMKRGYTKDPLSAYEALSSGRNLHQVYPMPRYYERGFLPNQMYHTAAGGITYGYHKRTPKIDKTTKKK</sequence>
<feature type="chain" id="PRO_5022853856" evidence="2">
    <location>
        <begin position="19"/>
        <end position="416"/>
    </location>
</feature>
<keyword evidence="2" id="KW-0732">Signal</keyword>
<feature type="compositionally biased region" description="Basic and acidic residues" evidence="1">
    <location>
        <begin position="32"/>
        <end position="44"/>
    </location>
</feature>
<feature type="signal peptide" evidence="2">
    <location>
        <begin position="1"/>
        <end position="18"/>
    </location>
</feature>
<keyword evidence="4" id="KW-1185">Reference proteome</keyword>
<evidence type="ECO:0000313" key="4">
    <source>
        <dbReference type="Proteomes" id="UP000324832"/>
    </source>
</evidence>
<accession>A0A5E4R3W8</accession>